<feature type="compositionally biased region" description="Basic and acidic residues" evidence="1">
    <location>
        <begin position="25"/>
        <end position="35"/>
    </location>
</feature>
<feature type="region of interest" description="Disordered" evidence="1">
    <location>
        <begin position="14"/>
        <end position="46"/>
    </location>
</feature>
<accession>A0ABN1AR94</accession>
<name>A0ABN1AR94_9ACTN</name>
<comment type="caution">
    <text evidence="2">The sequence shown here is derived from an EMBL/GenBank/DDBJ whole genome shotgun (WGS) entry which is preliminary data.</text>
</comment>
<dbReference type="EMBL" id="BAAAHB010000075">
    <property type="protein sequence ID" value="GAA0482245.1"/>
    <property type="molecule type" value="Genomic_DNA"/>
</dbReference>
<organism evidence="2 3">
    <name type="scientific">Streptomyces stramineus</name>
    <dbReference type="NCBI Taxonomy" id="173861"/>
    <lineage>
        <taxon>Bacteria</taxon>
        <taxon>Bacillati</taxon>
        <taxon>Actinomycetota</taxon>
        <taxon>Actinomycetes</taxon>
        <taxon>Kitasatosporales</taxon>
        <taxon>Streptomycetaceae</taxon>
        <taxon>Streptomyces</taxon>
    </lineage>
</organism>
<reference evidence="2 3" key="1">
    <citation type="journal article" date="2019" name="Int. J. Syst. Evol. Microbiol.">
        <title>The Global Catalogue of Microorganisms (GCM) 10K type strain sequencing project: providing services to taxonomists for standard genome sequencing and annotation.</title>
        <authorList>
            <consortium name="The Broad Institute Genomics Platform"/>
            <consortium name="The Broad Institute Genome Sequencing Center for Infectious Disease"/>
            <person name="Wu L."/>
            <person name="Ma J."/>
        </authorList>
    </citation>
    <scope>NUCLEOTIDE SEQUENCE [LARGE SCALE GENOMIC DNA]</scope>
    <source>
        <strain evidence="2 3">JCM 10649</strain>
    </source>
</reference>
<dbReference type="Proteomes" id="UP001499895">
    <property type="component" value="Unassembled WGS sequence"/>
</dbReference>
<proteinExistence type="predicted"/>
<gene>
    <name evidence="2" type="ORF">GCM10009544_50250</name>
</gene>
<sequence length="107" mass="11671">MRVVRFMQNLPRCGTYRGIPGGGGRTEDRKNEPEKNRKRKTRAGRREFSRGRYIAYVEMARAELSPAGAMGGAYRAPAMRCGNRGNTGICRAPYAGTERSCGAPGGS</sequence>
<evidence type="ECO:0000313" key="2">
    <source>
        <dbReference type="EMBL" id="GAA0482245.1"/>
    </source>
</evidence>
<evidence type="ECO:0000313" key="3">
    <source>
        <dbReference type="Proteomes" id="UP001499895"/>
    </source>
</evidence>
<evidence type="ECO:0000256" key="1">
    <source>
        <dbReference type="SAM" id="MobiDB-lite"/>
    </source>
</evidence>
<keyword evidence="3" id="KW-1185">Reference proteome</keyword>
<protein>
    <submittedName>
        <fullName evidence="2">Uncharacterized protein</fullName>
    </submittedName>
</protein>